<gene>
    <name evidence="12" type="ORF">BT62DRAFT_931967</name>
</gene>
<accession>A0A9P7VVA4</accession>
<feature type="region of interest" description="Disordered" evidence="10">
    <location>
        <begin position="88"/>
        <end position="177"/>
    </location>
</feature>
<keyword evidence="4 11" id="KW-0812">Transmembrane</keyword>
<comment type="caution">
    <text evidence="12">The sequence shown here is derived from an EMBL/GenBank/DDBJ whole genome shotgun (WGS) entry which is preliminary data.</text>
</comment>
<evidence type="ECO:0000256" key="2">
    <source>
        <dbReference type="ARBA" id="ARBA00007891"/>
    </source>
</evidence>
<dbReference type="OrthoDB" id="4506189at2759"/>
<evidence type="ECO:0000256" key="6">
    <source>
        <dbReference type="ARBA" id="ARBA00022892"/>
    </source>
</evidence>
<evidence type="ECO:0000256" key="11">
    <source>
        <dbReference type="SAM" id="Phobius"/>
    </source>
</evidence>
<keyword evidence="13" id="KW-1185">Reference proteome</keyword>
<dbReference type="PANTHER" id="PTHR13050">
    <property type="entry name" value="USE1-LIKE PROTEIN"/>
    <property type="match status" value="1"/>
</dbReference>
<proteinExistence type="inferred from homology"/>
<dbReference type="RefSeq" id="XP_043040031.1">
    <property type="nucleotide sequence ID" value="XM_043186248.1"/>
</dbReference>
<dbReference type="AlphaFoldDB" id="A0A9P7VVA4"/>
<dbReference type="InterPro" id="IPR019150">
    <property type="entry name" value="Vesicle_transport_protein_Use1"/>
</dbReference>
<evidence type="ECO:0000256" key="1">
    <source>
        <dbReference type="ARBA" id="ARBA00004163"/>
    </source>
</evidence>
<evidence type="ECO:0000313" key="12">
    <source>
        <dbReference type="EMBL" id="KAG7446531.1"/>
    </source>
</evidence>
<keyword evidence="7" id="KW-0653">Protein transport</keyword>
<reference evidence="12" key="1">
    <citation type="submission" date="2020-11" db="EMBL/GenBank/DDBJ databases">
        <title>Adaptations for nitrogen fixation in a non-lichenized fungal sporocarp promotes dispersal by wood-feeding termites.</title>
        <authorList>
            <consortium name="DOE Joint Genome Institute"/>
            <person name="Koch R.A."/>
            <person name="Yoon G."/>
            <person name="Arayal U."/>
            <person name="Lail K."/>
            <person name="Amirebrahimi M."/>
            <person name="Labutti K."/>
            <person name="Lipzen A."/>
            <person name="Riley R."/>
            <person name="Barry K."/>
            <person name="Henrissat B."/>
            <person name="Grigoriev I.V."/>
            <person name="Herr J.R."/>
            <person name="Aime M.C."/>
        </authorList>
    </citation>
    <scope>NUCLEOTIDE SEQUENCE</scope>
    <source>
        <strain evidence="12">MCA 3950</strain>
    </source>
</reference>
<evidence type="ECO:0000256" key="10">
    <source>
        <dbReference type="SAM" id="MobiDB-lite"/>
    </source>
</evidence>
<dbReference type="CDD" id="cd15860">
    <property type="entry name" value="SNARE_USE1"/>
    <property type="match status" value="1"/>
</dbReference>
<comment type="similarity">
    <text evidence="2">Belongs to the USE1 family.</text>
</comment>
<keyword evidence="8 11" id="KW-1133">Transmembrane helix</keyword>
<dbReference type="GO" id="GO:0006890">
    <property type="term" value="P:retrograde vesicle-mediated transport, Golgi to endoplasmic reticulum"/>
    <property type="evidence" value="ECO:0007669"/>
    <property type="project" value="TreeGrafter"/>
</dbReference>
<protein>
    <recommendedName>
        <fullName evidence="14">USE1-like protein</fullName>
    </recommendedName>
</protein>
<dbReference type="EMBL" id="MU250534">
    <property type="protein sequence ID" value="KAG7446531.1"/>
    <property type="molecule type" value="Genomic_DNA"/>
</dbReference>
<keyword evidence="6" id="KW-0931">ER-Golgi transport</keyword>
<dbReference type="Proteomes" id="UP000812287">
    <property type="component" value="Unassembled WGS sequence"/>
</dbReference>
<dbReference type="GO" id="GO:0005789">
    <property type="term" value="C:endoplasmic reticulum membrane"/>
    <property type="evidence" value="ECO:0007669"/>
    <property type="project" value="UniProtKB-SubCell"/>
</dbReference>
<dbReference type="Pfam" id="PF09753">
    <property type="entry name" value="Use1"/>
    <property type="match status" value="1"/>
</dbReference>
<evidence type="ECO:0000256" key="4">
    <source>
        <dbReference type="ARBA" id="ARBA00022692"/>
    </source>
</evidence>
<feature type="compositionally biased region" description="Basic and acidic residues" evidence="10">
    <location>
        <begin position="88"/>
        <end position="99"/>
    </location>
</feature>
<evidence type="ECO:0000256" key="7">
    <source>
        <dbReference type="ARBA" id="ARBA00022927"/>
    </source>
</evidence>
<keyword evidence="3" id="KW-0813">Transport</keyword>
<keyword evidence="9 11" id="KW-0472">Membrane</keyword>
<evidence type="ECO:0000313" key="13">
    <source>
        <dbReference type="Proteomes" id="UP000812287"/>
    </source>
</evidence>
<keyword evidence="5" id="KW-0256">Endoplasmic reticulum</keyword>
<sequence length="275" mass="30835">MDRPTHDEINLVRLIRRLEKSTLDASWSNDGDDVWLKALGTLQTVKYARKLLKNVELNDYDPTLKNVRRYNELRMTLDRIDTFGKDVEKRVTPMPKRPEPLLPHLPIPEAPQSLEPSPPDTVTSLPKGDEHVTSPMPLPATDSLLLSPSDPPSTTISPLPTLLPASATSKATGASPHFLQNTNALHNELSEQLAQMATQLQRNALHFSDSLSADKILVEEAQQKIESNLDVMKKERLRLRDHRGKSGSTTCLVVMSVIVVTILFIFMVMLIRLTR</sequence>
<evidence type="ECO:0008006" key="14">
    <source>
        <dbReference type="Google" id="ProtNLM"/>
    </source>
</evidence>
<feature type="compositionally biased region" description="Low complexity" evidence="10">
    <location>
        <begin position="139"/>
        <end position="169"/>
    </location>
</feature>
<dbReference type="GO" id="GO:0015031">
    <property type="term" value="P:protein transport"/>
    <property type="evidence" value="ECO:0007669"/>
    <property type="project" value="UniProtKB-KW"/>
</dbReference>
<evidence type="ECO:0000256" key="8">
    <source>
        <dbReference type="ARBA" id="ARBA00022989"/>
    </source>
</evidence>
<organism evidence="12 13">
    <name type="scientific">Guyanagaster necrorhizus</name>
    <dbReference type="NCBI Taxonomy" id="856835"/>
    <lineage>
        <taxon>Eukaryota</taxon>
        <taxon>Fungi</taxon>
        <taxon>Dikarya</taxon>
        <taxon>Basidiomycota</taxon>
        <taxon>Agaricomycotina</taxon>
        <taxon>Agaricomycetes</taxon>
        <taxon>Agaricomycetidae</taxon>
        <taxon>Agaricales</taxon>
        <taxon>Marasmiineae</taxon>
        <taxon>Physalacriaceae</taxon>
        <taxon>Guyanagaster</taxon>
    </lineage>
</organism>
<evidence type="ECO:0000256" key="5">
    <source>
        <dbReference type="ARBA" id="ARBA00022824"/>
    </source>
</evidence>
<dbReference type="GO" id="GO:0005484">
    <property type="term" value="F:SNAP receptor activity"/>
    <property type="evidence" value="ECO:0007669"/>
    <property type="project" value="TreeGrafter"/>
</dbReference>
<evidence type="ECO:0000256" key="9">
    <source>
        <dbReference type="ARBA" id="ARBA00023136"/>
    </source>
</evidence>
<comment type="subcellular location">
    <subcellularLocation>
        <location evidence="1">Endoplasmic reticulum membrane</location>
        <topology evidence="1">Single-pass type IV membrane protein</topology>
    </subcellularLocation>
</comment>
<dbReference type="GeneID" id="66108545"/>
<dbReference type="GO" id="GO:0031201">
    <property type="term" value="C:SNARE complex"/>
    <property type="evidence" value="ECO:0007669"/>
    <property type="project" value="TreeGrafter"/>
</dbReference>
<name>A0A9P7VVA4_9AGAR</name>
<feature type="compositionally biased region" description="Pro residues" evidence="10">
    <location>
        <begin position="100"/>
        <end position="109"/>
    </location>
</feature>
<dbReference type="PANTHER" id="PTHR13050:SF7">
    <property type="entry name" value="VESICLE TRANSPORT PROTEIN USE1"/>
    <property type="match status" value="1"/>
</dbReference>
<feature type="transmembrane region" description="Helical" evidence="11">
    <location>
        <begin position="252"/>
        <end position="271"/>
    </location>
</feature>
<evidence type="ECO:0000256" key="3">
    <source>
        <dbReference type="ARBA" id="ARBA00022448"/>
    </source>
</evidence>